<dbReference type="RefSeq" id="YP_009099865.1">
    <property type="nucleotide sequence ID" value="NC_025429.1"/>
</dbReference>
<dbReference type="Proteomes" id="UP000204140">
    <property type="component" value="Segment"/>
</dbReference>
<protein>
    <submittedName>
        <fullName evidence="1">Putative base plate subunit</fullName>
    </submittedName>
</protein>
<dbReference type="GeneID" id="22109675"/>
<dbReference type="KEGG" id="vg:22109675"/>
<keyword evidence="2" id="KW-1185">Reference proteome</keyword>
<proteinExistence type="predicted"/>
<dbReference type="Pfam" id="PF12322">
    <property type="entry name" value="T4_baseplate"/>
    <property type="match status" value="1"/>
</dbReference>
<organism evidence="1 2">
    <name type="scientific">Rhizobium phage vB_RleM_P10VF</name>
    <dbReference type="NCBI Taxonomy" id="1527770"/>
    <lineage>
        <taxon>Viruses</taxon>
        <taxon>Duplodnaviria</taxon>
        <taxon>Heunggongvirae</taxon>
        <taxon>Uroviricota</taxon>
        <taxon>Caudoviricetes</taxon>
        <taxon>Pootjesviridae</taxon>
        <taxon>Innesvirus</taxon>
        <taxon>Innesvirus P10VF</taxon>
    </lineage>
</organism>
<dbReference type="InterPro" id="IPR024364">
    <property type="entry name" value="Baseplate_phage_T4-like"/>
</dbReference>
<evidence type="ECO:0000313" key="1">
    <source>
        <dbReference type="EMBL" id="AIK68339.1"/>
    </source>
</evidence>
<dbReference type="EMBL" id="KM199770">
    <property type="protein sequence ID" value="AIK68339.1"/>
    <property type="molecule type" value="Genomic_DNA"/>
</dbReference>
<name>A0A076YNH1_9CAUD</name>
<sequence length="230" mass="25973">MALPTIQSSIKISKIGDKRLKIRAFTGNEEKALLLAKMQGDKTSLIQTLVDVLTSCSDYDVSTLTEGELERLFLDIRCISVSDTLEPNLICQKCKAPNPVKIPATSLKNPEKYVVEIDLKAGEDDEKNEIFVRLRTPTIAKVMEANDKEDADMFVIFSSVSSVFDSKGVIYDSFEFEEFKPWFMSLSGVYVQALAFVRNSPKMSYAKEFQCVKCGEDQQFEIRGLHDFLH</sequence>
<accession>A0A076YNH1</accession>
<evidence type="ECO:0000313" key="2">
    <source>
        <dbReference type="Proteomes" id="UP000204140"/>
    </source>
</evidence>
<reference evidence="1 2" key="1">
    <citation type="submission" date="2014-07" db="EMBL/GenBank/DDBJ databases">
        <title>Isolation and characterization of Rhizobium leguminosarum phages from western Canadian soils and complete genome sequences of rhizobiophages vB_RleS_L338C and vB_RleM_P10VF.</title>
        <authorList>
            <person name="Restrepo-Cordoba M."/>
            <person name="Halmillawewa A.P."/>
            <person name="Perry B."/>
            <person name="Hynes M.F."/>
            <person name="Yost C.K."/>
        </authorList>
    </citation>
    <scope>NUCLEOTIDE SEQUENCE [LARGE SCALE GENOMIC DNA]</scope>
</reference>
<gene>
    <name evidence="1" type="ORF">P10VF_126</name>
</gene>
<dbReference type="OrthoDB" id="31375at10239"/>